<dbReference type="Proteomes" id="UP000186698">
    <property type="component" value="Chromosome 1S"/>
</dbReference>
<organism evidence="3 4">
    <name type="scientific">Xenopus laevis</name>
    <name type="common">African clawed frog</name>
    <dbReference type="NCBI Taxonomy" id="8355"/>
    <lineage>
        <taxon>Eukaryota</taxon>
        <taxon>Metazoa</taxon>
        <taxon>Chordata</taxon>
        <taxon>Craniata</taxon>
        <taxon>Vertebrata</taxon>
        <taxon>Euteleostomi</taxon>
        <taxon>Amphibia</taxon>
        <taxon>Batrachia</taxon>
        <taxon>Anura</taxon>
        <taxon>Pipoidea</taxon>
        <taxon>Pipidae</taxon>
        <taxon>Xenopodinae</taxon>
        <taxon>Xenopus</taxon>
        <taxon>Xenopus</taxon>
    </lineage>
</organism>
<dbReference type="RefSeq" id="XP_041435762.1">
    <property type="nucleotide sequence ID" value="XM_041579828.1"/>
</dbReference>
<dbReference type="KEGG" id="xla:121399347"/>
<dbReference type="Pfam" id="PF20478">
    <property type="entry name" value="P2RX7_C"/>
    <property type="match status" value="1"/>
</dbReference>
<dbReference type="AlphaFoldDB" id="A0A8J1M242"/>
<reference evidence="4" key="1">
    <citation type="submission" date="2025-08" db="UniProtKB">
        <authorList>
            <consortium name="RefSeq"/>
        </authorList>
    </citation>
    <scope>IDENTIFICATION</scope>
    <source>
        <strain evidence="4">J_2021</strain>
        <tissue evidence="4">Erythrocytes</tissue>
    </source>
</reference>
<feature type="domain" description="P2X purinoreceptor 7 intracellular" evidence="2">
    <location>
        <begin position="113"/>
        <end position="255"/>
    </location>
</feature>
<dbReference type="PANTHER" id="PTHR36981:SF8">
    <property type="entry name" value="P2X PURINOCEPTOR 7-LIKE"/>
    <property type="match status" value="1"/>
</dbReference>
<dbReference type="PANTHER" id="PTHR36981">
    <property type="entry name" value="ZGC:195170"/>
    <property type="match status" value="1"/>
</dbReference>
<feature type="region of interest" description="Disordered" evidence="1">
    <location>
        <begin position="98"/>
        <end position="126"/>
    </location>
</feature>
<protein>
    <submittedName>
        <fullName evidence="4">Uncharacterized protein LOC121399347 isoform X1</fullName>
    </submittedName>
</protein>
<dbReference type="GeneID" id="121399347"/>
<sequence length="268" mass="31325">MRTDQKILIRKKGAEQVKASCAVFYIPQQLADTKRVKASLLYFRIPQELQESKDTVYLGCRGKIQRPWNVWNLLHHLIFHSQEKERWLTLMLRAKHGDGKDEPCFPQNPRRSASDQNSENSAVQPSPRIGNTDWCICDNCVAMPTDLESKCCKEIDNIINVTDEEFSCILQHPFFYDYCQHRERIEINLKMIGQQRHPPNVRDLNLLLRKTAYKGFSAWIHGYLGKGVRRPIPSCAVKVIRDKFPDPEELYMGFRQHQDYPAEYMALD</sequence>
<evidence type="ECO:0000259" key="2">
    <source>
        <dbReference type="Pfam" id="PF20478"/>
    </source>
</evidence>
<keyword evidence="3" id="KW-1185">Reference proteome</keyword>
<dbReference type="OrthoDB" id="9898708at2759"/>
<proteinExistence type="predicted"/>
<evidence type="ECO:0000313" key="4">
    <source>
        <dbReference type="RefSeq" id="XP_041435762.1"/>
    </source>
</evidence>
<name>A0A8J1M242_XENLA</name>
<gene>
    <name evidence="4" type="primary">LOC121399347</name>
</gene>
<feature type="compositionally biased region" description="Polar residues" evidence="1">
    <location>
        <begin position="109"/>
        <end position="124"/>
    </location>
</feature>
<evidence type="ECO:0000256" key="1">
    <source>
        <dbReference type="SAM" id="MobiDB-lite"/>
    </source>
</evidence>
<evidence type="ECO:0000313" key="3">
    <source>
        <dbReference type="Proteomes" id="UP000186698"/>
    </source>
</evidence>
<accession>A0A8J1M242</accession>
<dbReference type="InterPro" id="IPR046815">
    <property type="entry name" value="P2RX7_C"/>
</dbReference>